<dbReference type="Pfam" id="PF07087">
    <property type="entry name" value="DUF1353"/>
    <property type="match status" value="1"/>
</dbReference>
<evidence type="ECO:0000256" key="1">
    <source>
        <dbReference type="SAM" id="SignalP"/>
    </source>
</evidence>
<gene>
    <name evidence="2" type="ORF">ERS370011_00107</name>
</gene>
<reference evidence="2 3" key="1">
    <citation type="submission" date="2015-09" db="EMBL/GenBank/DDBJ databases">
        <authorList>
            <person name="Jackson K.R."/>
            <person name="Lunt B.L."/>
            <person name="Fisher J.N.B."/>
            <person name="Gardner A.V."/>
            <person name="Bailey M.E."/>
            <person name="Deus L.M."/>
            <person name="Earl A.S."/>
            <person name="Gibby P.D."/>
            <person name="Hartmann K.A."/>
            <person name="Liu J.E."/>
            <person name="Manci A.M."/>
            <person name="Nielsen D.A."/>
            <person name="Solomon M.B."/>
            <person name="Breakwell D.P."/>
            <person name="Burnett S.H."/>
            <person name="Grose J.H."/>
        </authorList>
    </citation>
    <scope>NUCLEOTIDE SEQUENCE [LARGE SCALE GENOMIC DNA]</scope>
    <source>
        <strain evidence="2 3">2789STDY5608636</strain>
    </source>
</reference>
<dbReference type="OrthoDB" id="88276at2"/>
<dbReference type="Proteomes" id="UP000053096">
    <property type="component" value="Unassembled WGS sequence"/>
</dbReference>
<name>A0A0M7BYB5_9BORD</name>
<feature type="chain" id="PRO_5005810617" evidence="1">
    <location>
        <begin position="29"/>
        <end position="221"/>
    </location>
</feature>
<sequence length="221" mass="24023">MNLTTSMRPQARRALHLLVAMAAACVIASCVSVGRPSVTQLAISDPPVFMTSHALRFSADAVNSMSVPAGFLTDLASIPKMLWWWQSPHEDTLAPAILHDYLYWEQPCSRDEADAVMYVSMIQVGMKKSTADRIYQGIRTGFAVAAWDNNRQARAGGEPRFFSAAYTEQLMDGNIEAQATLAKIQANAVQAKGTVVADTPVDSIRTVCAAAAKKFTQLRKG</sequence>
<organism evidence="2 3">
    <name type="scientific">Bordetella pseudohinzii</name>
    <dbReference type="NCBI Taxonomy" id="1331258"/>
    <lineage>
        <taxon>Bacteria</taxon>
        <taxon>Pseudomonadati</taxon>
        <taxon>Pseudomonadota</taxon>
        <taxon>Betaproteobacteria</taxon>
        <taxon>Burkholderiales</taxon>
        <taxon>Alcaligenaceae</taxon>
        <taxon>Bordetella</taxon>
    </lineage>
</organism>
<keyword evidence="1" id="KW-0732">Signal</keyword>
<evidence type="ECO:0000313" key="3">
    <source>
        <dbReference type="Proteomes" id="UP000053096"/>
    </source>
</evidence>
<feature type="signal peptide" evidence="1">
    <location>
        <begin position="1"/>
        <end position="28"/>
    </location>
</feature>
<dbReference type="InterPro" id="IPR010767">
    <property type="entry name" value="Phage_CGC-2007_Cje0229"/>
</dbReference>
<dbReference type="EMBL" id="CYTV01000001">
    <property type="protein sequence ID" value="CUI31481.1"/>
    <property type="molecule type" value="Genomic_DNA"/>
</dbReference>
<dbReference type="AlphaFoldDB" id="A0A0M7BYB5"/>
<proteinExistence type="predicted"/>
<protein>
    <submittedName>
        <fullName evidence="2">Protein of uncharacterized function (DUF1353)</fullName>
    </submittedName>
</protein>
<evidence type="ECO:0000313" key="2">
    <source>
        <dbReference type="EMBL" id="CUI31481.1"/>
    </source>
</evidence>
<dbReference type="RefSeq" id="WP_082149514.1">
    <property type="nucleotide sequence ID" value="NZ_CAJGUP010000224.1"/>
</dbReference>
<accession>A0A0M7BYB5</accession>